<dbReference type="PANTHER" id="PTHR46390:SF1">
    <property type="entry name" value="MANNOSE-1-PHOSPHATE GUANYLYLTRANSFERASE"/>
    <property type="match status" value="1"/>
</dbReference>
<comment type="caution">
    <text evidence="3">The sequence shown here is derived from an EMBL/GenBank/DDBJ whole genome shotgun (WGS) entry which is preliminary data.</text>
</comment>
<dbReference type="Proteomes" id="UP001476282">
    <property type="component" value="Unassembled WGS sequence"/>
</dbReference>
<evidence type="ECO:0000259" key="2">
    <source>
        <dbReference type="Pfam" id="PF22640"/>
    </source>
</evidence>
<dbReference type="InterPro" id="IPR005835">
    <property type="entry name" value="NTP_transferase_dom"/>
</dbReference>
<dbReference type="InterPro" id="IPR051161">
    <property type="entry name" value="Mannose-6P_isomerase_type2"/>
</dbReference>
<protein>
    <submittedName>
        <fullName evidence="3">Alginate biosynthesis protein AlgA</fullName>
    </submittedName>
</protein>
<evidence type="ECO:0000313" key="3">
    <source>
        <dbReference type="EMBL" id="GAA5484528.1"/>
    </source>
</evidence>
<dbReference type="Pfam" id="PF22640">
    <property type="entry name" value="ManC_GMP_beta-helix"/>
    <property type="match status" value="1"/>
</dbReference>
<dbReference type="Gene3D" id="3.90.550.10">
    <property type="entry name" value="Spore Coat Polysaccharide Biosynthesis Protein SpsA, Chain A"/>
    <property type="match status" value="1"/>
</dbReference>
<name>A0ABP9USL0_9BACT</name>
<sequence>MIRGGHSDFRSAVGWLDSRGNPTNHFFMSSTYALILAGGSGTRFWPLSRDARPKQLLNLFGTDTLLEQTINRLDGLVPKENILILTNAKQEEAVREVASMLPAENIFAEPAKRDTAPAVALGIGLVAARDPNATMLVLPADQLIQDTAAYHAVMRDAIATAEKSDGLVTIGIKPTWPCPSYGYIERGQRASIPGLSCEHPPAEVVRFREKPSTELAEKFLAQGGFCWNAGMFVWSLPNVIRELSTHAPELAHFVSELRASKNLAATIGAQFPKLHPISIDYALMEKARRVLNIEATFDWDDVGSWISVAKYLDTVGNNNQTNTDIAEIDSENNIVFNARQGTKIALLGVDDLIVVQTGDALLIANRHQADAIKKLSSKLPPELL</sequence>
<dbReference type="SUPFAM" id="SSF159283">
    <property type="entry name" value="Guanosine diphospho-D-mannose pyrophosphorylase/mannose-6-phosphate isomerase linker domain"/>
    <property type="match status" value="1"/>
</dbReference>
<evidence type="ECO:0000313" key="4">
    <source>
        <dbReference type="Proteomes" id="UP001476282"/>
    </source>
</evidence>
<reference evidence="3 4" key="1">
    <citation type="submission" date="2024-02" db="EMBL/GenBank/DDBJ databases">
        <title>Haloferula sargassicola NBRC 104335.</title>
        <authorList>
            <person name="Ichikawa N."/>
            <person name="Katano-Makiyama Y."/>
            <person name="Hidaka K."/>
        </authorList>
    </citation>
    <scope>NUCLEOTIDE SEQUENCE [LARGE SCALE GENOMIC DNA]</scope>
    <source>
        <strain evidence="3 4">NBRC 104335</strain>
    </source>
</reference>
<evidence type="ECO:0000259" key="1">
    <source>
        <dbReference type="Pfam" id="PF00483"/>
    </source>
</evidence>
<proteinExistence type="predicted"/>
<dbReference type="PANTHER" id="PTHR46390">
    <property type="entry name" value="MANNOSE-1-PHOSPHATE GUANYLYLTRANSFERASE"/>
    <property type="match status" value="1"/>
</dbReference>
<organism evidence="3 4">
    <name type="scientific">Haloferula sargassicola</name>
    <dbReference type="NCBI Taxonomy" id="490096"/>
    <lineage>
        <taxon>Bacteria</taxon>
        <taxon>Pseudomonadati</taxon>
        <taxon>Verrucomicrobiota</taxon>
        <taxon>Verrucomicrobiia</taxon>
        <taxon>Verrucomicrobiales</taxon>
        <taxon>Verrucomicrobiaceae</taxon>
        <taxon>Haloferula</taxon>
    </lineage>
</organism>
<feature type="domain" description="Nucleotidyl transferase" evidence="1">
    <location>
        <begin position="33"/>
        <end position="309"/>
    </location>
</feature>
<accession>A0ABP9USL0</accession>
<keyword evidence="4" id="KW-1185">Reference proteome</keyword>
<gene>
    <name evidence="3" type="primary">algA</name>
    <name evidence="3" type="ORF">Hsar01_03772</name>
</gene>
<dbReference type="CDD" id="cd02509">
    <property type="entry name" value="GDP-M1P_Guanylyltransferase"/>
    <property type="match status" value="1"/>
</dbReference>
<dbReference type="InterPro" id="IPR054566">
    <property type="entry name" value="ManC/GMP-like_b-helix"/>
</dbReference>
<dbReference type="InterPro" id="IPR049577">
    <property type="entry name" value="GMPP_N"/>
</dbReference>
<dbReference type="EMBL" id="BAABRI010000027">
    <property type="protein sequence ID" value="GAA5484528.1"/>
    <property type="molecule type" value="Genomic_DNA"/>
</dbReference>
<feature type="domain" description="MannoseP isomerase/GMP-like beta-helix" evidence="2">
    <location>
        <begin position="327"/>
        <end position="379"/>
    </location>
</feature>
<dbReference type="SUPFAM" id="SSF53448">
    <property type="entry name" value="Nucleotide-diphospho-sugar transferases"/>
    <property type="match status" value="1"/>
</dbReference>
<dbReference type="Pfam" id="PF00483">
    <property type="entry name" value="NTP_transferase"/>
    <property type="match status" value="1"/>
</dbReference>
<dbReference type="InterPro" id="IPR029044">
    <property type="entry name" value="Nucleotide-diphossugar_trans"/>
</dbReference>